<dbReference type="InterPro" id="IPR002562">
    <property type="entry name" value="3'-5'_exonuclease_dom"/>
</dbReference>
<sequence length="277" mass="30037">MPSKFFAAPREKQLEEQMRLSGVEVLVVDPEMDRRSTTQIYGKLRESIDQSIGVDCEGHHGELGKKGPLMVQVASSSVVVVEVRTQSGLYSPDLRKLLADASIQKVFCQGKGDIQALKNCSPGMEVLGPVADLKDMAHLHPTPGLAAFLSRGDPDEATWKKQSFKKKGWWRLESGQDMLAEPGFVSYAAADAWGTLLAHGMLAAATPATTTAPATKAKSRRRRGNRKPSQNHLPASFEPPMPHAVVPSAPQVPHTPQASWTHVSGFCRMGGSCWAFA</sequence>
<dbReference type="EMBL" id="CAJNJA010077827">
    <property type="protein sequence ID" value="CAE7921036.1"/>
    <property type="molecule type" value="Genomic_DNA"/>
</dbReference>
<evidence type="ECO:0000313" key="4">
    <source>
        <dbReference type="Proteomes" id="UP000601435"/>
    </source>
</evidence>
<dbReference type="OrthoDB" id="419047at2759"/>
<dbReference type="AlphaFoldDB" id="A0A813BQE0"/>
<evidence type="ECO:0000313" key="3">
    <source>
        <dbReference type="EMBL" id="CAE7921036.1"/>
    </source>
</evidence>
<keyword evidence="4" id="KW-1185">Reference proteome</keyword>
<reference evidence="3" key="1">
    <citation type="submission" date="2021-02" db="EMBL/GenBank/DDBJ databases">
        <authorList>
            <person name="Dougan E. K."/>
            <person name="Rhodes N."/>
            <person name="Thang M."/>
            <person name="Chan C."/>
        </authorList>
    </citation>
    <scope>NUCLEOTIDE SEQUENCE</scope>
</reference>
<dbReference type="Proteomes" id="UP000601435">
    <property type="component" value="Unassembled WGS sequence"/>
</dbReference>
<dbReference type="InterPro" id="IPR012337">
    <property type="entry name" value="RNaseH-like_sf"/>
</dbReference>
<dbReference type="InterPro" id="IPR036397">
    <property type="entry name" value="RNaseH_sf"/>
</dbReference>
<proteinExistence type="predicted"/>
<protein>
    <submittedName>
        <fullName evidence="3">PPEF2 protein</fullName>
    </submittedName>
</protein>
<comment type="caution">
    <text evidence="3">The sequence shown here is derived from an EMBL/GenBank/DDBJ whole genome shotgun (WGS) entry which is preliminary data.</text>
</comment>
<gene>
    <name evidence="3" type="primary">PPEF2</name>
    <name evidence="3" type="ORF">SNEC2469_LOCUS31734</name>
</gene>
<feature type="compositionally biased region" description="Basic residues" evidence="1">
    <location>
        <begin position="217"/>
        <end position="226"/>
    </location>
</feature>
<dbReference type="GO" id="GO:0006139">
    <property type="term" value="P:nucleobase-containing compound metabolic process"/>
    <property type="evidence" value="ECO:0007669"/>
    <property type="project" value="InterPro"/>
</dbReference>
<feature type="region of interest" description="Disordered" evidence="1">
    <location>
        <begin position="208"/>
        <end position="257"/>
    </location>
</feature>
<name>A0A813BQE0_9DINO</name>
<evidence type="ECO:0000256" key="1">
    <source>
        <dbReference type="SAM" id="MobiDB-lite"/>
    </source>
</evidence>
<feature type="domain" description="3'-5' exonuclease" evidence="2">
    <location>
        <begin position="50"/>
        <end position="195"/>
    </location>
</feature>
<dbReference type="Gene3D" id="3.30.420.10">
    <property type="entry name" value="Ribonuclease H-like superfamily/Ribonuclease H"/>
    <property type="match status" value="1"/>
</dbReference>
<dbReference type="GO" id="GO:0008408">
    <property type="term" value="F:3'-5' exonuclease activity"/>
    <property type="evidence" value="ECO:0007669"/>
    <property type="project" value="InterPro"/>
</dbReference>
<organism evidence="3 4">
    <name type="scientific">Symbiodinium necroappetens</name>
    <dbReference type="NCBI Taxonomy" id="1628268"/>
    <lineage>
        <taxon>Eukaryota</taxon>
        <taxon>Sar</taxon>
        <taxon>Alveolata</taxon>
        <taxon>Dinophyceae</taxon>
        <taxon>Suessiales</taxon>
        <taxon>Symbiodiniaceae</taxon>
        <taxon>Symbiodinium</taxon>
    </lineage>
</organism>
<dbReference type="SUPFAM" id="SSF53098">
    <property type="entry name" value="Ribonuclease H-like"/>
    <property type="match status" value="1"/>
</dbReference>
<dbReference type="Pfam" id="PF01612">
    <property type="entry name" value="DNA_pol_A_exo1"/>
    <property type="match status" value="1"/>
</dbReference>
<accession>A0A813BQE0</accession>
<dbReference type="GO" id="GO:0003676">
    <property type="term" value="F:nucleic acid binding"/>
    <property type="evidence" value="ECO:0007669"/>
    <property type="project" value="InterPro"/>
</dbReference>
<evidence type="ECO:0000259" key="2">
    <source>
        <dbReference type="Pfam" id="PF01612"/>
    </source>
</evidence>